<protein>
    <submittedName>
        <fullName evidence="4">3-oxoacyl-ACP reductase</fullName>
    </submittedName>
</protein>
<evidence type="ECO:0000256" key="2">
    <source>
        <dbReference type="SAM" id="MobiDB-lite"/>
    </source>
</evidence>
<accession>A0ABS1VS82</accession>
<dbReference type="Gene3D" id="3.40.50.720">
    <property type="entry name" value="NAD(P)-binding Rossmann-like Domain"/>
    <property type="match status" value="2"/>
</dbReference>
<reference evidence="4 5" key="1">
    <citation type="submission" date="2021-01" db="EMBL/GenBank/DDBJ databases">
        <title>Actinoplanes sp. nov. LDG1-01 isolated from lichen.</title>
        <authorList>
            <person name="Saeng-In P."/>
            <person name="Phongsopitanun W."/>
            <person name="Kanchanasin P."/>
            <person name="Yuki M."/>
            <person name="Kudo T."/>
            <person name="Ohkuma M."/>
            <person name="Tanasupawat S."/>
        </authorList>
    </citation>
    <scope>NUCLEOTIDE SEQUENCE [LARGE SCALE GENOMIC DNA]</scope>
    <source>
        <strain evidence="4 5">LDG1-01</strain>
    </source>
</reference>
<evidence type="ECO:0000313" key="5">
    <source>
        <dbReference type="Proteomes" id="UP000598996"/>
    </source>
</evidence>
<proteinExistence type="inferred from homology"/>
<gene>
    <name evidence="4" type="ORF">JKJ07_24540</name>
</gene>
<evidence type="ECO:0000256" key="1">
    <source>
        <dbReference type="ARBA" id="ARBA00006484"/>
    </source>
</evidence>
<dbReference type="PANTHER" id="PTHR42760:SF78">
    <property type="entry name" value="3-OXOACYL-[ACYL-CARRIER-PROTEIN] REDUCTASE [NADH]"/>
    <property type="match status" value="1"/>
</dbReference>
<dbReference type="Proteomes" id="UP000598996">
    <property type="component" value="Unassembled WGS sequence"/>
</dbReference>
<dbReference type="Pfam" id="PF13561">
    <property type="entry name" value="adh_short_C2"/>
    <property type="match status" value="1"/>
</dbReference>
<dbReference type="SUPFAM" id="SSF51735">
    <property type="entry name" value="NAD(P)-binding Rossmann-fold domains"/>
    <property type="match status" value="2"/>
</dbReference>
<dbReference type="InterPro" id="IPR002347">
    <property type="entry name" value="SDR_fam"/>
</dbReference>
<dbReference type="NCBIfam" id="NF006110">
    <property type="entry name" value="PRK08261.1"/>
    <property type="match status" value="1"/>
</dbReference>
<comment type="similarity">
    <text evidence="1">Belongs to the short-chain dehydrogenases/reductases (SDR) family.</text>
</comment>
<dbReference type="PRINTS" id="PR00081">
    <property type="entry name" value="GDHRDH"/>
</dbReference>
<feature type="region of interest" description="Disordered" evidence="2">
    <location>
        <begin position="16"/>
        <end position="41"/>
    </location>
</feature>
<evidence type="ECO:0000259" key="3">
    <source>
        <dbReference type="SMART" id="SM00822"/>
    </source>
</evidence>
<dbReference type="PRINTS" id="PR00080">
    <property type="entry name" value="SDRFAMILY"/>
</dbReference>
<organism evidence="4 5">
    <name type="scientific">Paractinoplanes lichenicola</name>
    <dbReference type="NCBI Taxonomy" id="2802976"/>
    <lineage>
        <taxon>Bacteria</taxon>
        <taxon>Bacillati</taxon>
        <taxon>Actinomycetota</taxon>
        <taxon>Actinomycetes</taxon>
        <taxon>Micromonosporales</taxon>
        <taxon>Micromonosporaceae</taxon>
        <taxon>Paractinoplanes</taxon>
    </lineage>
</organism>
<keyword evidence="5" id="KW-1185">Reference proteome</keyword>
<feature type="domain" description="Ketoreductase" evidence="3">
    <location>
        <begin position="205"/>
        <end position="378"/>
    </location>
</feature>
<comment type="caution">
    <text evidence="4">The sequence shown here is derived from an EMBL/GenBank/DDBJ whole genome shotgun (WGS) entry which is preliminary data.</text>
</comment>
<dbReference type="SMART" id="SM00822">
    <property type="entry name" value="PKS_KR"/>
    <property type="match status" value="1"/>
</dbReference>
<dbReference type="PANTHER" id="PTHR42760">
    <property type="entry name" value="SHORT-CHAIN DEHYDROGENASES/REDUCTASES FAMILY MEMBER"/>
    <property type="match status" value="1"/>
</dbReference>
<dbReference type="RefSeq" id="WP_202994091.1">
    <property type="nucleotide sequence ID" value="NZ_JAENHO010000007.1"/>
</dbReference>
<sequence length="441" mass="45284">MGDRYASFANSGPGRGLVKRLGLPDPPRLRRYRPGDPLTEGPVLLGAAPGGRLGDQVRKVLSAAGVDTLDEPLTDGKHGALIFDATGIADTTDLSHLYEFFHPHARSVRRSGRVIVLGAPPTSGDSHADTAQRALEGLTRSIGKEFGRGITAQLVHVEPGGEGALESTLRFLLSGRSAYVSGQVVRIGAGNPPAPADWQLPLAGKTALVTGAARGIGAAIARVLARDGAQVIALDVPQAGDALAGVANDVRGRAFQLDLTADGAGERLASYLSGPLDIVVHNAGITRDRTIAKMDAAGWQSVLSVNLIAPERINEALLAKDLIRGGGTIVGVASIAGIAGNRGQTNYATSKAGVIGLVQSSAPALLERGITINAVAPGFIETAMTAKMPVTLREAGRRMNSMAQGGLPVDVAETIAWFASPGSATITGNVVRVCGQSLLGA</sequence>
<evidence type="ECO:0000313" key="4">
    <source>
        <dbReference type="EMBL" id="MBL7257473.1"/>
    </source>
</evidence>
<dbReference type="EMBL" id="JAENHO010000007">
    <property type="protein sequence ID" value="MBL7257473.1"/>
    <property type="molecule type" value="Genomic_DNA"/>
</dbReference>
<dbReference type="InterPro" id="IPR057326">
    <property type="entry name" value="KR_dom"/>
</dbReference>
<name>A0ABS1VS82_9ACTN</name>
<dbReference type="InterPro" id="IPR036291">
    <property type="entry name" value="NAD(P)-bd_dom_sf"/>
</dbReference>